<dbReference type="Proteomes" id="UP000606044">
    <property type="component" value="Unassembled WGS sequence"/>
</dbReference>
<evidence type="ECO:0000256" key="2">
    <source>
        <dbReference type="ARBA" id="ARBA00022475"/>
    </source>
</evidence>
<feature type="transmembrane region" description="Helical" evidence="6">
    <location>
        <begin position="272"/>
        <end position="291"/>
    </location>
</feature>
<evidence type="ECO:0000259" key="7">
    <source>
        <dbReference type="Pfam" id="PF05425"/>
    </source>
</evidence>
<accession>A0A917FED7</accession>
<name>A0A917FED7_9HYPH</name>
<organism evidence="8 9">
    <name type="scientific">Azorhizobium oxalatiphilum</name>
    <dbReference type="NCBI Taxonomy" id="980631"/>
    <lineage>
        <taxon>Bacteria</taxon>
        <taxon>Pseudomonadati</taxon>
        <taxon>Pseudomonadota</taxon>
        <taxon>Alphaproteobacteria</taxon>
        <taxon>Hyphomicrobiales</taxon>
        <taxon>Xanthobacteraceae</taxon>
        <taxon>Azorhizobium</taxon>
    </lineage>
</organism>
<keyword evidence="2" id="KW-1003">Cell membrane</keyword>
<reference evidence="8" key="1">
    <citation type="journal article" date="2014" name="Int. J. Syst. Evol. Microbiol.">
        <title>Complete genome sequence of Corynebacterium casei LMG S-19264T (=DSM 44701T), isolated from a smear-ripened cheese.</title>
        <authorList>
            <consortium name="US DOE Joint Genome Institute (JGI-PGF)"/>
            <person name="Walter F."/>
            <person name="Albersmeier A."/>
            <person name="Kalinowski J."/>
            <person name="Ruckert C."/>
        </authorList>
    </citation>
    <scope>NUCLEOTIDE SEQUENCE</scope>
    <source>
        <strain evidence="8">CCM 7897</strain>
    </source>
</reference>
<dbReference type="Pfam" id="PF05425">
    <property type="entry name" value="CopD"/>
    <property type="match status" value="1"/>
</dbReference>
<keyword evidence="4 6" id="KW-1133">Transmembrane helix</keyword>
<feature type="transmembrane region" description="Helical" evidence="6">
    <location>
        <begin position="92"/>
        <end position="111"/>
    </location>
</feature>
<dbReference type="InterPro" id="IPR032694">
    <property type="entry name" value="CopC/D"/>
</dbReference>
<feature type="transmembrane region" description="Helical" evidence="6">
    <location>
        <begin position="195"/>
        <end position="218"/>
    </location>
</feature>
<dbReference type="PANTHER" id="PTHR34820">
    <property type="entry name" value="INNER MEMBRANE PROTEIN YEBZ"/>
    <property type="match status" value="1"/>
</dbReference>
<reference evidence="8" key="2">
    <citation type="submission" date="2020-09" db="EMBL/GenBank/DDBJ databases">
        <authorList>
            <person name="Sun Q."/>
            <person name="Sedlacek I."/>
        </authorList>
    </citation>
    <scope>NUCLEOTIDE SEQUENCE</scope>
    <source>
        <strain evidence="8">CCM 7897</strain>
    </source>
</reference>
<feature type="transmembrane region" description="Helical" evidence="6">
    <location>
        <begin position="118"/>
        <end position="135"/>
    </location>
</feature>
<dbReference type="InterPro" id="IPR047689">
    <property type="entry name" value="CopD"/>
</dbReference>
<proteinExistence type="predicted"/>
<dbReference type="GO" id="GO:0006825">
    <property type="term" value="P:copper ion transport"/>
    <property type="evidence" value="ECO:0007669"/>
    <property type="project" value="InterPro"/>
</dbReference>
<sequence>MTAMDFALAGCRLCFYLGVVFLFGAGCFVQFLTPPPLDGRLEREIHEGTRTAALLVAAASLAFLPLQAAVIGDSWGQALDPATLAALAFDTSAGHALLLRVLLALGALALALGFPYMLGARLLLAALLLLSLAWTGHAAMEAGARHAVHVANHSLHLLSGAFWIGALPMVLLALRHLEHPTLRREAVTALRRFSLIGHLAVALVVATGLINSVLIIAGRPIELGSLYVRLLAIKVSLVALMIAIAIVNRYVCVPRLRSSPERAVRLLRHGTIAEIGIGITVLTVAAALGILDPAS</sequence>
<dbReference type="InterPro" id="IPR008457">
    <property type="entry name" value="Cu-R_CopD_dom"/>
</dbReference>
<evidence type="ECO:0000256" key="4">
    <source>
        <dbReference type="ARBA" id="ARBA00022989"/>
    </source>
</evidence>
<comment type="subcellular location">
    <subcellularLocation>
        <location evidence="1">Cell membrane</location>
        <topology evidence="1">Multi-pass membrane protein</topology>
    </subcellularLocation>
</comment>
<dbReference type="GO" id="GO:0005886">
    <property type="term" value="C:plasma membrane"/>
    <property type="evidence" value="ECO:0007669"/>
    <property type="project" value="UniProtKB-SubCell"/>
</dbReference>
<gene>
    <name evidence="8" type="ORF">GCM10007301_33840</name>
</gene>
<evidence type="ECO:0000256" key="1">
    <source>
        <dbReference type="ARBA" id="ARBA00004651"/>
    </source>
</evidence>
<evidence type="ECO:0000256" key="5">
    <source>
        <dbReference type="ARBA" id="ARBA00023136"/>
    </source>
</evidence>
<dbReference type="EMBL" id="BMCT01000005">
    <property type="protein sequence ID" value="GGF71344.1"/>
    <property type="molecule type" value="Genomic_DNA"/>
</dbReference>
<feature type="domain" description="Copper resistance protein D" evidence="7">
    <location>
        <begin position="189"/>
        <end position="288"/>
    </location>
</feature>
<protein>
    <submittedName>
        <fullName evidence="8">Copper resistance protein D</fullName>
    </submittedName>
</protein>
<comment type="caution">
    <text evidence="8">The sequence shown here is derived from an EMBL/GenBank/DDBJ whole genome shotgun (WGS) entry which is preliminary data.</text>
</comment>
<feature type="transmembrane region" description="Helical" evidence="6">
    <location>
        <begin position="155"/>
        <end position="174"/>
    </location>
</feature>
<dbReference type="AlphaFoldDB" id="A0A917FED7"/>
<dbReference type="NCBIfam" id="NF033808">
    <property type="entry name" value="copper_CopD"/>
    <property type="match status" value="1"/>
</dbReference>
<feature type="transmembrane region" description="Helical" evidence="6">
    <location>
        <begin position="230"/>
        <end position="251"/>
    </location>
</feature>
<evidence type="ECO:0000313" key="9">
    <source>
        <dbReference type="Proteomes" id="UP000606044"/>
    </source>
</evidence>
<keyword evidence="9" id="KW-1185">Reference proteome</keyword>
<evidence type="ECO:0000256" key="6">
    <source>
        <dbReference type="SAM" id="Phobius"/>
    </source>
</evidence>
<keyword evidence="3 6" id="KW-0812">Transmembrane</keyword>
<evidence type="ECO:0000256" key="3">
    <source>
        <dbReference type="ARBA" id="ARBA00022692"/>
    </source>
</evidence>
<feature type="transmembrane region" description="Helical" evidence="6">
    <location>
        <begin position="6"/>
        <end position="32"/>
    </location>
</feature>
<dbReference type="PANTHER" id="PTHR34820:SF4">
    <property type="entry name" value="INNER MEMBRANE PROTEIN YEBZ"/>
    <property type="match status" value="1"/>
</dbReference>
<keyword evidence="5 6" id="KW-0472">Membrane</keyword>
<evidence type="ECO:0000313" key="8">
    <source>
        <dbReference type="EMBL" id="GGF71344.1"/>
    </source>
</evidence>